<keyword evidence="3 10" id="KW-0812">Transmembrane</keyword>
<keyword evidence="4" id="KW-0133">Cell shape</keyword>
<evidence type="ECO:0000256" key="1">
    <source>
        <dbReference type="ARBA" id="ARBA00004651"/>
    </source>
</evidence>
<protein>
    <submittedName>
        <fullName evidence="11">Murein biosynthesis integral membrane protein MurJ</fullName>
    </submittedName>
</protein>
<feature type="transmembrane region" description="Helical" evidence="10">
    <location>
        <begin position="59"/>
        <end position="81"/>
    </location>
</feature>
<dbReference type="EMBL" id="BAABCB010000018">
    <property type="protein sequence ID" value="GAA4243606.1"/>
    <property type="molecule type" value="Genomic_DNA"/>
</dbReference>
<keyword evidence="5" id="KW-0573">Peptidoglycan synthesis</keyword>
<feature type="transmembrane region" description="Helical" evidence="10">
    <location>
        <begin position="283"/>
        <end position="301"/>
    </location>
</feature>
<reference evidence="12" key="1">
    <citation type="journal article" date="2019" name="Int. J. Syst. Evol. Microbiol.">
        <title>The Global Catalogue of Microorganisms (GCM) 10K type strain sequencing project: providing services to taxonomists for standard genome sequencing and annotation.</title>
        <authorList>
            <consortium name="The Broad Institute Genomics Platform"/>
            <consortium name="The Broad Institute Genome Sequencing Center for Infectious Disease"/>
            <person name="Wu L."/>
            <person name="Ma J."/>
        </authorList>
    </citation>
    <scope>NUCLEOTIDE SEQUENCE [LARGE SCALE GENOMIC DNA]</scope>
    <source>
        <strain evidence="12">JCM 17633</strain>
    </source>
</reference>
<comment type="subcellular location">
    <subcellularLocation>
        <location evidence="1">Cell membrane</location>
        <topology evidence="1">Multi-pass membrane protein</topology>
    </subcellularLocation>
</comment>
<comment type="function">
    <text evidence="8">Involved in peptidoglycan biosynthesis. Transports lipid-linked peptidoglycan precursors from the inner to the outer leaflet of the cytoplasmic membrane.</text>
</comment>
<feature type="transmembrane region" description="Helical" evidence="10">
    <location>
        <begin position="258"/>
        <end position="277"/>
    </location>
</feature>
<gene>
    <name evidence="11" type="primary">murJ</name>
    <name evidence="11" type="ORF">GCM10022292_18860</name>
</gene>
<feature type="transmembrane region" description="Helical" evidence="10">
    <location>
        <begin position="416"/>
        <end position="437"/>
    </location>
</feature>
<dbReference type="RefSeq" id="WP_334469255.1">
    <property type="nucleotide sequence ID" value="NZ_BAABCB010000018.1"/>
</dbReference>
<dbReference type="Pfam" id="PF03023">
    <property type="entry name" value="MurJ"/>
    <property type="match status" value="1"/>
</dbReference>
<feature type="transmembrane region" description="Helical" evidence="10">
    <location>
        <begin position="144"/>
        <end position="163"/>
    </location>
</feature>
<organism evidence="11 12">
    <name type="scientific">Winogradskyella damuponensis</name>
    <dbReference type="NCBI Taxonomy" id="943939"/>
    <lineage>
        <taxon>Bacteria</taxon>
        <taxon>Pseudomonadati</taxon>
        <taxon>Bacteroidota</taxon>
        <taxon>Flavobacteriia</taxon>
        <taxon>Flavobacteriales</taxon>
        <taxon>Flavobacteriaceae</taxon>
        <taxon>Winogradskyella</taxon>
    </lineage>
</organism>
<keyword evidence="2" id="KW-1003">Cell membrane</keyword>
<evidence type="ECO:0000256" key="8">
    <source>
        <dbReference type="ARBA" id="ARBA00060041"/>
    </source>
</evidence>
<accession>A0ABP8CUQ4</accession>
<feature type="transmembrane region" description="Helical" evidence="10">
    <location>
        <begin position="21"/>
        <end position="39"/>
    </location>
</feature>
<keyword evidence="7 10" id="KW-0472">Membrane</keyword>
<evidence type="ECO:0000256" key="6">
    <source>
        <dbReference type="ARBA" id="ARBA00022989"/>
    </source>
</evidence>
<evidence type="ECO:0000313" key="11">
    <source>
        <dbReference type="EMBL" id="GAA4243606.1"/>
    </source>
</evidence>
<evidence type="ECO:0000256" key="5">
    <source>
        <dbReference type="ARBA" id="ARBA00022984"/>
    </source>
</evidence>
<feature type="transmembrane region" description="Helical" evidence="10">
    <location>
        <begin position="322"/>
        <end position="342"/>
    </location>
</feature>
<evidence type="ECO:0000256" key="7">
    <source>
        <dbReference type="ARBA" id="ARBA00023136"/>
    </source>
</evidence>
<evidence type="ECO:0000256" key="4">
    <source>
        <dbReference type="ARBA" id="ARBA00022960"/>
    </source>
</evidence>
<dbReference type="Proteomes" id="UP001501682">
    <property type="component" value="Unassembled WGS sequence"/>
</dbReference>
<feature type="transmembrane region" description="Helical" evidence="10">
    <location>
        <begin position="170"/>
        <end position="191"/>
    </location>
</feature>
<evidence type="ECO:0000256" key="9">
    <source>
        <dbReference type="ARBA" id="ARBA00061532"/>
    </source>
</evidence>
<evidence type="ECO:0000256" key="10">
    <source>
        <dbReference type="SAM" id="Phobius"/>
    </source>
</evidence>
<dbReference type="InterPro" id="IPR051050">
    <property type="entry name" value="Lipid_II_flippase_MurJ/MviN"/>
</dbReference>
<keyword evidence="12" id="KW-1185">Reference proteome</keyword>
<keyword evidence="6 10" id="KW-1133">Transmembrane helix</keyword>
<evidence type="ECO:0000256" key="3">
    <source>
        <dbReference type="ARBA" id="ARBA00022692"/>
    </source>
</evidence>
<dbReference type="PRINTS" id="PR01806">
    <property type="entry name" value="VIRFACTRMVIN"/>
</dbReference>
<name>A0ABP8CUQ4_9FLAO</name>
<proteinExistence type="inferred from homology"/>
<dbReference type="PANTHER" id="PTHR47019">
    <property type="entry name" value="LIPID II FLIPPASE MURJ"/>
    <property type="match status" value="1"/>
</dbReference>
<feature type="transmembrane region" description="Helical" evidence="10">
    <location>
        <begin position="101"/>
        <end position="124"/>
    </location>
</feature>
<comment type="caution">
    <text evidence="11">The sequence shown here is derived from an EMBL/GenBank/DDBJ whole genome shotgun (WGS) entry which is preliminary data.</text>
</comment>
<sequence>MSIFKLQYIRNKINDALRNPLVKNMMIVAVIAMLIKIIAFYKETIIAGNFGLDEVIDTFLVAILIPTFIQSVFVSSLNNLFIPNYIAELKSNGNKGGFQSLIITITVGISLFSCLLAYLGTDMFLNIVYSEFPDNYYALIKEQLYFVMPCLFFWGISIALRGLLEVSNRFLVATLSEIIPLLTMIFFLLFLKDNFGYMVLAYGTLAGSILGFAYLLFFSIKYNDLTLSKPVLNDNSRLMINQLPPKISSSFLSAMNNYIDQFFVGQLAVGSLAAISYGNRLPAFGVAIVIMALGSVLLPHFSRLVNEDLKAAYHQLFRALKLILGIGIIIVIISVFMSDWIVELWLERDKFTHKDTLKVSAIQQILLVSVPFNLCTLIMVKFLTSINKNRFMAWVSLANLIINITLNFILIKYYDVYGLVLSTTLVFILGSVFYFSYTYKQYKLIK</sequence>
<feature type="transmembrane region" description="Helical" evidence="10">
    <location>
        <begin position="362"/>
        <end position="384"/>
    </location>
</feature>
<comment type="similarity">
    <text evidence="9">Belongs to the MurJ/MviN family.</text>
</comment>
<dbReference type="InterPro" id="IPR004268">
    <property type="entry name" value="MurJ"/>
</dbReference>
<evidence type="ECO:0000256" key="2">
    <source>
        <dbReference type="ARBA" id="ARBA00022475"/>
    </source>
</evidence>
<dbReference type="PANTHER" id="PTHR47019:SF1">
    <property type="entry name" value="LIPID II FLIPPASE MURJ"/>
    <property type="match status" value="1"/>
</dbReference>
<evidence type="ECO:0000313" key="12">
    <source>
        <dbReference type="Proteomes" id="UP001501682"/>
    </source>
</evidence>
<feature type="transmembrane region" description="Helical" evidence="10">
    <location>
        <begin position="197"/>
        <end position="220"/>
    </location>
</feature>
<feature type="transmembrane region" description="Helical" evidence="10">
    <location>
        <begin position="391"/>
        <end position="410"/>
    </location>
</feature>